<comment type="caution">
    <text evidence="3">The sequence shown here is derived from an EMBL/GenBank/DDBJ whole genome shotgun (WGS) entry which is preliminary data.</text>
</comment>
<evidence type="ECO:0000256" key="2">
    <source>
        <dbReference type="SAM" id="Phobius"/>
    </source>
</evidence>
<evidence type="ECO:0000313" key="4">
    <source>
        <dbReference type="Proteomes" id="UP001614391"/>
    </source>
</evidence>
<name>A0ABW8CP68_STRBI</name>
<feature type="compositionally biased region" description="Pro residues" evidence="1">
    <location>
        <begin position="269"/>
        <end position="278"/>
    </location>
</feature>
<feature type="region of interest" description="Disordered" evidence="1">
    <location>
        <begin position="322"/>
        <end position="359"/>
    </location>
</feature>
<feature type="compositionally biased region" description="Low complexity" evidence="1">
    <location>
        <begin position="331"/>
        <end position="351"/>
    </location>
</feature>
<proteinExistence type="predicted"/>
<dbReference type="RefSeq" id="WP_399612191.1">
    <property type="nucleotide sequence ID" value="NZ_JBITYT010000003.1"/>
</dbReference>
<feature type="region of interest" description="Disordered" evidence="1">
    <location>
        <begin position="269"/>
        <end position="307"/>
    </location>
</feature>
<feature type="transmembrane region" description="Helical" evidence="2">
    <location>
        <begin position="412"/>
        <end position="432"/>
    </location>
</feature>
<dbReference type="EMBL" id="JBITYT010000003">
    <property type="protein sequence ID" value="MFI9119342.1"/>
    <property type="molecule type" value="Genomic_DNA"/>
</dbReference>
<dbReference type="Proteomes" id="UP001614391">
    <property type="component" value="Unassembled WGS sequence"/>
</dbReference>
<keyword evidence="4" id="KW-1185">Reference proteome</keyword>
<sequence length="437" mass="42274">MSAGLLVVVLLVLPGAVLSEGAGWAGGVGDGNLRLTVTVNGRADSDLRPPEVRVGARVVKRYRLLNLSEADLHRVRVLDPGAPAGSVRCPAGTLPAAEEVECVARFRAVAGRHVHPVRAGGDVPSLRTRLTATARAGYAGVAGILRLTEEVVVATPGAGAGVGVADVTYTVANQGNLPLYAVRVEDPGLALAPGAPDCGGQGGTVAVLAPDTSALCRATVRLRPGTYRSTGRVSGSDRATTLGAGGERVSAPVLTAGASAVFVVREAPAPRPPVPRAPAPGASVPGAPVPGAAPAPGAPAAAGATAGGAAVGGGGVPGAPGALAGTGAGTRTGADGRPVDPAVPGAGAVPPAGVPPGAAPPAGAVPGAVSPGAVAPSAPSPVSPPALHRADALDGEGFLGRVRRRGREAAEFGVATTLLLLLIPAAVAAALLGSRRK</sequence>
<reference evidence="3 4" key="1">
    <citation type="submission" date="2024-10" db="EMBL/GenBank/DDBJ databases">
        <title>The Natural Products Discovery Center: Release of the First 8490 Sequenced Strains for Exploring Actinobacteria Biosynthetic Diversity.</title>
        <authorList>
            <person name="Kalkreuter E."/>
            <person name="Kautsar S.A."/>
            <person name="Yang D."/>
            <person name="Bader C.D."/>
            <person name="Teijaro C.N."/>
            <person name="Fluegel L."/>
            <person name="Davis C.M."/>
            <person name="Simpson J.R."/>
            <person name="Lauterbach L."/>
            <person name="Steele A.D."/>
            <person name="Gui C."/>
            <person name="Meng S."/>
            <person name="Li G."/>
            <person name="Viehrig K."/>
            <person name="Ye F."/>
            <person name="Su P."/>
            <person name="Kiefer A.F."/>
            <person name="Nichols A."/>
            <person name="Cepeda A.J."/>
            <person name="Yan W."/>
            <person name="Fan B."/>
            <person name="Jiang Y."/>
            <person name="Adhikari A."/>
            <person name="Zheng C.-J."/>
            <person name="Schuster L."/>
            <person name="Cowan T.M."/>
            <person name="Smanski M.J."/>
            <person name="Chevrette M.G."/>
            <person name="De Carvalho L.P.S."/>
            <person name="Shen B."/>
        </authorList>
    </citation>
    <scope>NUCLEOTIDE SEQUENCE [LARGE SCALE GENOMIC DNA]</scope>
    <source>
        <strain evidence="3 4">NPDC053346</strain>
    </source>
</reference>
<gene>
    <name evidence="3" type="ORF">ACIGW0_08095</name>
</gene>
<evidence type="ECO:0000256" key="1">
    <source>
        <dbReference type="SAM" id="MobiDB-lite"/>
    </source>
</evidence>
<organism evidence="3 4">
    <name type="scientific">Streptomyces bikiniensis</name>
    <dbReference type="NCBI Taxonomy" id="1896"/>
    <lineage>
        <taxon>Bacteria</taxon>
        <taxon>Bacillati</taxon>
        <taxon>Actinomycetota</taxon>
        <taxon>Actinomycetes</taxon>
        <taxon>Kitasatosporales</taxon>
        <taxon>Streptomycetaceae</taxon>
        <taxon>Streptomyces</taxon>
    </lineage>
</organism>
<keyword evidence="2" id="KW-1133">Transmembrane helix</keyword>
<protein>
    <submittedName>
        <fullName evidence="3">Uncharacterized protein</fullName>
    </submittedName>
</protein>
<evidence type="ECO:0000313" key="3">
    <source>
        <dbReference type="EMBL" id="MFI9119342.1"/>
    </source>
</evidence>
<accession>A0ABW8CP68</accession>
<feature type="compositionally biased region" description="Pro residues" evidence="1">
    <location>
        <begin position="287"/>
        <end position="297"/>
    </location>
</feature>
<keyword evidence="2" id="KW-0472">Membrane</keyword>
<keyword evidence="2" id="KW-0812">Transmembrane</keyword>